<dbReference type="EMBL" id="CP106679">
    <property type="protein sequence ID" value="UXP33361.1"/>
    <property type="molecule type" value="Genomic_DNA"/>
</dbReference>
<name>A0ABY6CS91_9BACT</name>
<dbReference type="PANTHER" id="PTHR33164:SF89">
    <property type="entry name" value="MARR FAMILY REGULATORY PROTEIN"/>
    <property type="match status" value="1"/>
</dbReference>
<accession>A0ABY6CS91</accession>
<reference evidence="2" key="1">
    <citation type="submission" date="2022-09" db="EMBL/GenBank/DDBJ databases">
        <title>Comparative genomics and taxonomic characterization of three novel marine species of genus Reichenbachiella exhibiting antioxidant and polysaccharide degradation activities.</title>
        <authorList>
            <person name="Muhammad N."/>
            <person name="Lee Y.-J."/>
            <person name="Ko J."/>
            <person name="Kim S.-G."/>
        </authorList>
    </citation>
    <scope>NUCLEOTIDE SEQUENCE</scope>
    <source>
        <strain evidence="2">BKB1-1</strain>
    </source>
</reference>
<gene>
    <name evidence="2" type="ORF">N6H18_05270</name>
</gene>
<dbReference type="PRINTS" id="PR00598">
    <property type="entry name" value="HTHMARR"/>
</dbReference>
<dbReference type="PANTHER" id="PTHR33164">
    <property type="entry name" value="TRANSCRIPTIONAL REGULATOR, MARR FAMILY"/>
    <property type="match status" value="1"/>
</dbReference>
<dbReference type="SUPFAM" id="SSF46785">
    <property type="entry name" value="Winged helix' DNA-binding domain"/>
    <property type="match status" value="1"/>
</dbReference>
<feature type="domain" description="HTH marR-type" evidence="1">
    <location>
        <begin position="4"/>
        <end position="136"/>
    </location>
</feature>
<keyword evidence="3" id="KW-1185">Reference proteome</keyword>
<dbReference type="SMART" id="SM00347">
    <property type="entry name" value="HTH_MARR"/>
    <property type="match status" value="1"/>
</dbReference>
<dbReference type="Gene3D" id="1.10.10.10">
    <property type="entry name" value="Winged helix-like DNA-binding domain superfamily/Winged helix DNA-binding domain"/>
    <property type="match status" value="1"/>
</dbReference>
<dbReference type="Proteomes" id="UP001065174">
    <property type="component" value="Chromosome"/>
</dbReference>
<protein>
    <submittedName>
        <fullName evidence="2">MarR family transcriptional regulator</fullName>
    </submittedName>
</protein>
<dbReference type="PROSITE" id="PS50995">
    <property type="entry name" value="HTH_MARR_2"/>
    <property type="match status" value="1"/>
</dbReference>
<dbReference type="Pfam" id="PF01047">
    <property type="entry name" value="MarR"/>
    <property type="match status" value="1"/>
</dbReference>
<dbReference type="InterPro" id="IPR036388">
    <property type="entry name" value="WH-like_DNA-bd_sf"/>
</dbReference>
<dbReference type="RefSeq" id="WP_262310790.1">
    <property type="nucleotide sequence ID" value="NZ_CP106679.1"/>
</dbReference>
<dbReference type="InterPro" id="IPR000835">
    <property type="entry name" value="HTH_MarR-typ"/>
</dbReference>
<evidence type="ECO:0000313" key="2">
    <source>
        <dbReference type="EMBL" id="UXP33361.1"/>
    </source>
</evidence>
<organism evidence="2 3">
    <name type="scientific">Reichenbachiella agarivorans</name>
    <dbReference type="NCBI Taxonomy" id="2979464"/>
    <lineage>
        <taxon>Bacteria</taxon>
        <taxon>Pseudomonadati</taxon>
        <taxon>Bacteroidota</taxon>
        <taxon>Cytophagia</taxon>
        <taxon>Cytophagales</taxon>
        <taxon>Reichenbachiellaceae</taxon>
        <taxon>Reichenbachiella</taxon>
    </lineage>
</organism>
<dbReference type="InterPro" id="IPR036390">
    <property type="entry name" value="WH_DNA-bd_sf"/>
</dbReference>
<proteinExistence type="predicted"/>
<sequence length="174" mass="19650">MKIEQEIIASIRKIIRAVDIYSNRLKEQIGLNSSQLTCLNYLSEYGPRSISDLGKMLNLSPSMLTNIIDQLESRRMVERVRSDKDRRIIKIEMTKMGDEILSNSPMFLHKKLENNLSDLTGDERKKILDSLGMLIKAIEAEDVDSSPILASGENVVGEPEITINQAGEFKPKNT</sequence>
<evidence type="ECO:0000313" key="3">
    <source>
        <dbReference type="Proteomes" id="UP001065174"/>
    </source>
</evidence>
<evidence type="ECO:0000259" key="1">
    <source>
        <dbReference type="PROSITE" id="PS50995"/>
    </source>
</evidence>
<dbReference type="InterPro" id="IPR039422">
    <property type="entry name" value="MarR/SlyA-like"/>
</dbReference>